<protein>
    <submittedName>
        <fullName evidence="2">Uncharacterized protein</fullName>
    </submittedName>
</protein>
<dbReference type="EMBL" id="AMZH03002013">
    <property type="protein sequence ID" value="RRT77113.1"/>
    <property type="molecule type" value="Genomic_DNA"/>
</dbReference>
<sequence length="58" mass="6733">MLLVITRLLDVELIFTIQLTRDCNFEQCAFWLTTAGIIIGAVAAFFVVYSYLRSRRIF</sequence>
<organism evidence="2 3">
    <name type="scientific">Ensete ventricosum</name>
    <name type="common">Abyssinian banana</name>
    <name type="synonym">Musa ensete</name>
    <dbReference type="NCBI Taxonomy" id="4639"/>
    <lineage>
        <taxon>Eukaryota</taxon>
        <taxon>Viridiplantae</taxon>
        <taxon>Streptophyta</taxon>
        <taxon>Embryophyta</taxon>
        <taxon>Tracheophyta</taxon>
        <taxon>Spermatophyta</taxon>
        <taxon>Magnoliopsida</taxon>
        <taxon>Liliopsida</taxon>
        <taxon>Zingiberales</taxon>
        <taxon>Musaceae</taxon>
        <taxon>Ensete</taxon>
    </lineage>
</organism>
<proteinExistence type="predicted"/>
<keyword evidence="1" id="KW-0472">Membrane</keyword>
<dbReference type="Proteomes" id="UP000287651">
    <property type="component" value="Unassembled WGS sequence"/>
</dbReference>
<dbReference type="AlphaFoldDB" id="A0A427ALH8"/>
<feature type="transmembrane region" description="Helical" evidence="1">
    <location>
        <begin position="29"/>
        <end position="52"/>
    </location>
</feature>
<evidence type="ECO:0000313" key="3">
    <source>
        <dbReference type="Proteomes" id="UP000287651"/>
    </source>
</evidence>
<evidence type="ECO:0000256" key="1">
    <source>
        <dbReference type="SAM" id="Phobius"/>
    </source>
</evidence>
<reference evidence="2 3" key="1">
    <citation type="journal article" date="2014" name="Agronomy (Basel)">
        <title>A Draft Genome Sequence for Ensete ventricosum, the Drought-Tolerant Tree Against Hunger.</title>
        <authorList>
            <person name="Harrison J."/>
            <person name="Moore K.A."/>
            <person name="Paszkiewicz K."/>
            <person name="Jones T."/>
            <person name="Grant M."/>
            <person name="Ambacheew D."/>
            <person name="Muzemil S."/>
            <person name="Studholme D.J."/>
        </authorList>
    </citation>
    <scope>NUCLEOTIDE SEQUENCE [LARGE SCALE GENOMIC DNA]</scope>
</reference>
<name>A0A427ALH8_ENSVE</name>
<accession>A0A427ALH8</accession>
<gene>
    <name evidence="2" type="ORF">B296_00003591</name>
</gene>
<keyword evidence="1" id="KW-1133">Transmembrane helix</keyword>
<comment type="caution">
    <text evidence="2">The sequence shown here is derived from an EMBL/GenBank/DDBJ whole genome shotgun (WGS) entry which is preliminary data.</text>
</comment>
<evidence type="ECO:0000313" key="2">
    <source>
        <dbReference type="EMBL" id="RRT77113.1"/>
    </source>
</evidence>
<keyword evidence="1" id="KW-0812">Transmembrane</keyword>